<proteinExistence type="predicted"/>
<evidence type="ECO:0000313" key="4">
    <source>
        <dbReference type="Proteomes" id="UP000770889"/>
    </source>
</evidence>
<dbReference type="Proteomes" id="UP000770889">
    <property type="component" value="Unassembled WGS sequence"/>
</dbReference>
<organism evidence="3 4">
    <name type="scientific">Candidatus Thiodiazotropha taylori</name>
    <dbReference type="NCBI Taxonomy" id="2792791"/>
    <lineage>
        <taxon>Bacteria</taxon>
        <taxon>Pseudomonadati</taxon>
        <taxon>Pseudomonadota</taxon>
        <taxon>Gammaproteobacteria</taxon>
        <taxon>Chromatiales</taxon>
        <taxon>Sedimenticolaceae</taxon>
        <taxon>Candidatus Thiodiazotropha</taxon>
    </lineage>
</organism>
<name>A0A944M9G4_9GAMM</name>
<evidence type="ECO:0000256" key="1">
    <source>
        <dbReference type="SAM" id="MobiDB-lite"/>
    </source>
</evidence>
<sequence>MERPKATALSLGLLLLLTAWPAYSGMYKWYDEQGKLNYTQTPPPPGSRRAPINTDTFSSVDMYKAPPITLNNSSRKRSKSKPVTIKKRQTRRTTRSTCPLQR</sequence>
<protein>
    <submittedName>
        <fullName evidence="3">DUF4124 domain-containing protein</fullName>
    </submittedName>
</protein>
<reference evidence="3 4" key="1">
    <citation type="submission" date="2021-05" db="EMBL/GenBank/DDBJ databases">
        <title>Genetic and Functional Diversity in Clade A Lucinid endosymbionts from the Bahamas.</title>
        <authorList>
            <person name="Giani N.M."/>
            <person name="Engel A.S."/>
            <person name="Campbell B.J."/>
        </authorList>
    </citation>
    <scope>NUCLEOTIDE SEQUENCE [LARGE SCALE GENOMIC DNA]</scope>
    <source>
        <strain evidence="3">LUC16012Gg_MoonRockCtena</strain>
    </source>
</reference>
<dbReference type="Pfam" id="PF13511">
    <property type="entry name" value="DUF4124"/>
    <property type="match status" value="1"/>
</dbReference>
<accession>A0A944M9G4</accession>
<evidence type="ECO:0000259" key="2">
    <source>
        <dbReference type="Pfam" id="PF13511"/>
    </source>
</evidence>
<comment type="caution">
    <text evidence="3">The sequence shown here is derived from an EMBL/GenBank/DDBJ whole genome shotgun (WGS) entry which is preliminary data.</text>
</comment>
<evidence type="ECO:0000313" key="3">
    <source>
        <dbReference type="EMBL" id="MBT2989545.1"/>
    </source>
</evidence>
<gene>
    <name evidence="3" type="ORF">KME65_11330</name>
</gene>
<dbReference type="InterPro" id="IPR025392">
    <property type="entry name" value="DUF4124"/>
</dbReference>
<feature type="domain" description="DUF4124" evidence="2">
    <location>
        <begin position="13"/>
        <end position="60"/>
    </location>
</feature>
<feature type="compositionally biased region" description="Basic residues" evidence="1">
    <location>
        <begin position="74"/>
        <end position="94"/>
    </location>
</feature>
<feature type="region of interest" description="Disordered" evidence="1">
    <location>
        <begin position="35"/>
        <end position="102"/>
    </location>
</feature>
<dbReference type="AlphaFoldDB" id="A0A944M9G4"/>
<dbReference type="EMBL" id="JAHHGM010000009">
    <property type="protein sequence ID" value="MBT2989545.1"/>
    <property type="molecule type" value="Genomic_DNA"/>
</dbReference>